<accession>A0A2P2R1H2</accession>
<organism evidence="1">
    <name type="scientific">Rhizophora mucronata</name>
    <name type="common">Asiatic mangrove</name>
    <dbReference type="NCBI Taxonomy" id="61149"/>
    <lineage>
        <taxon>Eukaryota</taxon>
        <taxon>Viridiplantae</taxon>
        <taxon>Streptophyta</taxon>
        <taxon>Embryophyta</taxon>
        <taxon>Tracheophyta</taxon>
        <taxon>Spermatophyta</taxon>
        <taxon>Magnoliopsida</taxon>
        <taxon>eudicotyledons</taxon>
        <taxon>Gunneridae</taxon>
        <taxon>Pentapetalae</taxon>
        <taxon>rosids</taxon>
        <taxon>fabids</taxon>
        <taxon>Malpighiales</taxon>
        <taxon>Rhizophoraceae</taxon>
        <taxon>Rhizophora</taxon>
    </lineage>
</organism>
<dbReference type="AlphaFoldDB" id="A0A2P2R1H2"/>
<name>A0A2P2R1H2_RHIMU</name>
<proteinExistence type="predicted"/>
<dbReference type="EMBL" id="GGEC01092584">
    <property type="protein sequence ID" value="MBX73068.1"/>
    <property type="molecule type" value="Transcribed_RNA"/>
</dbReference>
<evidence type="ECO:0000313" key="1">
    <source>
        <dbReference type="EMBL" id="MBX73068.1"/>
    </source>
</evidence>
<reference evidence="1" key="1">
    <citation type="submission" date="2018-02" db="EMBL/GenBank/DDBJ databases">
        <title>Rhizophora mucronata_Transcriptome.</title>
        <authorList>
            <person name="Meera S.P."/>
            <person name="Sreeshan A."/>
            <person name="Augustine A."/>
        </authorList>
    </citation>
    <scope>NUCLEOTIDE SEQUENCE</scope>
    <source>
        <tissue evidence="1">Leaf</tissue>
    </source>
</reference>
<protein>
    <submittedName>
        <fullName evidence="1">Uncharacterized protein</fullName>
    </submittedName>
</protein>
<sequence>MLVTIYSTVNLILHFIIVAELLS</sequence>